<protein>
    <recommendedName>
        <fullName evidence="6">Phosphodiesterase</fullName>
        <ecNumber evidence="6">3.1.4.-</ecNumber>
    </recommendedName>
</protein>
<dbReference type="STRING" id="286115.A0A507DT46"/>
<dbReference type="InterPro" id="IPR003607">
    <property type="entry name" value="HD/PDEase_dom"/>
</dbReference>
<keyword evidence="11" id="KW-1185">Reference proteome</keyword>
<evidence type="ECO:0000256" key="4">
    <source>
        <dbReference type="PIRSR" id="PIRSR623088-2"/>
    </source>
</evidence>
<organism evidence="10 11">
    <name type="scientific">Synchytrium endobioticum</name>
    <dbReference type="NCBI Taxonomy" id="286115"/>
    <lineage>
        <taxon>Eukaryota</taxon>
        <taxon>Fungi</taxon>
        <taxon>Fungi incertae sedis</taxon>
        <taxon>Chytridiomycota</taxon>
        <taxon>Chytridiomycota incertae sedis</taxon>
        <taxon>Chytridiomycetes</taxon>
        <taxon>Synchytriales</taxon>
        <taxon>Synchytriaceae</taxon>
        <taxon>Synchytrium</taxon>
    </lineage>
</organism>
<dbReference type="CDD" id="cd00077">
    <property type="entry name" value="HDc"/>
    <property type="match status" value="1"/>
</dbReference>
<evidence type="ECO:0000256" key="1">
    <source>
        <dbReference type="ARBA" id="ARBA00022723"/>
    </source>
</evidence>
<evidence type="ECO:0000313" key="10">
    <source>
        <dbReference type="EMBL" id="TPX54641.1"/>
    </source>
</evidence>
<feature type="compositionally biased region" description="Polar residues" evidence="7">
    <location>
        <begin position="16"/>
        <end position="32"/>
    </location>
</feature>
<dbReference type="SUPFAM" id="SSF109604">
    <property type="entry name" value="HD-domain/PDEase-like"/>
    <property type="match status" value="1"/>
</dbReference>
<feature type="transmembrane region" description="Helical" evidence="8">
    <location>
        <begin position="180"/>
        <end position="199"/>
    </location>
</feature>
<evidence type="ECO:0000256" key="2">
    <source>
        <dbReference type="ARBA" id="ARBA00022801"/>
    </source>
</evidence>
<keyword evidence="2 6" id="KW-0378">Hydrolase</keyword>
<feature type="transmembrane region" description="Helical" evidence="8">
    <location>
        <begin position="336"/>
        <end position="357"/>
    </location>
</feature>
<feature type="binding site" evidence="5">
    <location>
        <position position="741"/>
    </location>
    <ligand>
        <name>Zn(2+)</name>
        <dbReference type="ChEBI" id="CHEBI:29105"/>
        <label>1</label>
    </ligand>
</feature>
<sequence length="1111" mass="123034">MTDNEARDPISREYTDSSSQSIGITRAATSSVTHHDTAFCPPARPPHCESGSTGPKPATSRQSSLHMPTEVSDASSENPKGAAAAPRRPSYVRRNSLRHPSASRPISVTELSMEDSDKGSRSKSGFASAEQRDYAALTPGLNVKNGCNDGKPAMCKYTLSFVDPGLEAEYEDDFLRKHFAIWRSALACLLMLSTAWFGYKFYANQYEAQNYASKVSLRQPGTSVATSCPPGYYCAACNPFSLCGDYNIMWDVAFYIGGVVVPIMTCFAAAMYFSRRTMAKYMHHLSTFLTVTMGVVAIIVRYSVMEVNHDVYEPGILLMIFVNAVYVFLRARHIHVLASAAILEVLHFVVLAIHLYTAESADSDGLMAHIENFWTLSAAMLITMGTAWFSCWENEFFYRAQFLAAHQLRTRNAKLINQLRTLQNDLGKKAANFESPLEKSLMLLRSLVADSSITAAQIATLSQVLQFLGSSNLQTPDMENQESKFADNEQEEWLFSEIAQRKRNVRSSRSTNPNVSVRGRRGTITITDELKRKIGESIPESADTSILHPSSRGSTVDHAPTQSTHTATSGPHLPGESAVAANGTRSTQAMVTTTKSEKSFAQIVPHGSSRASIRTSPSLRVHDLKGLLWDDDVTGMLQRCIDFNFPLFDFQRATGDNPMQVMAQHLFEDCGFFDHFSLPRDKFKNFAAAIEAGYRADLPYHNSTHATDVLHCMYYLSSQESVSKLTTELDLMAMLVAAMVHDFEHPGLNNNFLINTADARAILYNDKSVLENHHAAASFAILGRAECNFLEPLSKADYKLFREIVIDMVLATDLSQHLTLVSMFKNKLSTLNDFSPYEKKEDRLLLYKILMKCSDVCNPTKDWPLYETWCRRILDEWYMQGDCEKRLGLSVSPFMDRDNVNVPSSQTGFIDFVVTPLFEAYDKYAPVPLLMGTLQRNREHWQALKAQNIMLLKDIVAPDASTAVPRVQPKTPPPGMPAGRANKSQSRYTLQEDEPKPATATTTPPNMVVRSMLVPLHEPVPAMPSPAPVRPASSSVTHPGQKTSATGKAMASLSDKLRLHKPVTRKDGKSILSLGRNATASKTEFSLDMKPFAAVRSGSLGALPENSNHGA</sequence>
<feature type="compositionally biased region" description="Polar residues" evidence="7">
    <location>
        <begin position="59"/>
        <end position="78"/>
    </location>
</feature>
<dbReference type="SMART" id="SM00471">
    <property type="entry name" value="HDc"/>
    <property type="match status" value="1"/>
</dbReference>
<comment type="cofactor">
    <cofactor evidence="6">
        <name>a divalent metal cation</name>
        <dbReference type="ChEBI" id="CHEBI:60240"/>
    </cofactor>
    <text evidence="6">Binds 2 divalent metal cations per subunit. Site 1 may preferentially bind zinc ions, while site 2 has a preference for magnesium and/or manganese ions.</text>
</comment>
<evidence type="ECO:0000259" key="9">
    <source>
        <dbReference type="PROSITE" id="PS51845"/>
    </source>
</evidence>
<keyword evidence="8" id="KW-0472">Membrane</keyword>
<dbReference type="PROSITE" id="PS51845">
    <property type="entry name" value="PDEASE_I_2"/>
    <property type="match status" value="1"/>
</dbReference>
<dbReference type="PROSITE" id="PS00126">
    <property type="entry name" value="PDEASE_I_1"/>
    <property type="match status" value="1"/>
</dbReference>
<feature type="binding site" evidence="4">
    <location>
        <position position="906"/>
    </location>
    <ligand>
        <name>AMP</name>
        <dbReference type="ChEBI" id="CHEBI:456215"/>
    </ligand>
</feature>
<feature type="binding site" evidence="5">
    <location>
        <position position="742"/>
    </location>
    <ligand>
        <name>Zn(2+)</name>
        <dbReference type="ChEBI" id="CHEBI:29105"/>
        <label>2</label>
    </ligand>
</feature>
<dbReference type="PRINTS" id="PR00387">
    <property type="entry name" value="PDIESTERASE1"/>
</dbReference>
<feature type="transmembrane region" description="Helical" evidence="8">
    <location>
        <begin position="252"/>
        <end position="273"/>
    </location>
</feature>
<feature type="binding site" evidence="5">
    <location>
        <position position="705"/>
    </location>
    <ligand>
        <name>Zn(2+)</name>
        <dbReference type="ChEBI" id="CHEBI:29105"/>
        <label>1</label>
    </ligand>
</feature>
<feature type="binding site" evidence="4">
    <location>
        <position position="742"/>
    </location>
    <ligand>
        <name>AMP</name>
        <dbReference type="ChEBI" id="CHEBI:456215"/>
    </ligand>
</feature>
<name>A0A507DT46_9FUNG</name>
<gene>
    <name evidence="10" type="ORF">SeMB42_g00152</name>
</gene>
<evidence type="ECO:0000256" key="3">
    <source>
        <dbReference type="PIRSR" id="PIRSR623088-1"/>
    </source>
</evidence>
<feature type="binding site" evidence="4">
    <location>
        <position position="855"/>
    </location>
    <ligand>
        <name>AMP</name>
        <dbReference type="ChEBI" id="CHEBI:456215"/>
    </ligand>
</feature>
<dbReference type="InterPro" id="IPR002073">
    <property type="entry name" value="PDEase_catalytic_dom"/>
</dbReference>
<feature type="binding site" evidence="5">
    <location>
        <position position="855"/>
    </location>
    <ligand>
        <name>Zn(2+)</name>
        <dbReference type="ChEBI" id="CHEBI:29105"/>
        <label>1</label>
    </ligand>
</feature>
<feature type="binding site" evidence="5">
    <location>
        <position position="742"/>
    </location>
    <ligand>
        <name>Zn(2+)</name>
        <dbReference type="ChEBI" id="CHEBI:29105"/>
        <label>1</label>
    </ligand>
</feature>
<evidence type="ECO:0000313" key="11">
    <source>
        <dbReference type="Proteomes" id="UP000317494"/>
    </source>
</evidence>
<dbReference type="GO" id="GO:0007165">
    <property type="term" value="P:signal transduction"/>
    <property type="evidence" value="ECO:0007669"/>
    <property type="project" value="InterPro"/>
</dbReference>
<dbReference type="Pfam" id="PF00233">
    <property type="entry name" value="PDEase_I"/>
    <property type="match status" value="1"/>
</dbReference>
<comment type="similarity">
    <text evidence="6">Belongs to the cyclic nucleotide phosphodiesterase family.</text>
</comment>
<proteinExistence type="inferred from homology"/>
<feature type="active site" description="Proton donor" evidence="3">
    <location>
        <position position="701"/>
    </location>
</feature>
<dbReference type="PANTHER" id="PTHR11347">
    <property type="entry name" value="CYCLIC NUCLEOTIDE PHOSPHODIESTERASE"/>
    <property type="match status" value="1"/>
</dbReference>
<comment type="caution">
    <text evidence="10">The sequence shown here is derived from an EMBL/GenBank/DDBJ whole genome shotgun (WGS) entry which is preliminary data.</text>
</comment>
<dbReference type="GO" id="GO:0004114">
    <property type="term" value="F:3',5'-cyclic-nucleotide phosphodiesterase activity"/>
    <property type="evidence" value="ECO:0007669"/>
    <property type="project" value="InterPro"/>
</dbReference>
<feature type="compositionally biased region" description="Polar residues" evidence="7">
    <location>
        <begin position="1037"/>
        <end position="1046"/>
    </location>
</feature>
<feature type="binding site" evidence="4">
    <location>
        <begin position="701"/>
        <end position="705"/>
    </location>
    <ligand>
        <name>AMP</name>
        <dbReference type="ChEBI" id="CHEBI:456215"/>
    </ligand>
</feature>
<evidence type="ECO:0000256" key="6">
    <source>
        <dbReference type="RuleBase" id="RU363067"/>
    </source>
</evidence>
<dbReference type="Gene3D" id="1.10.1300.10">
    <property type="entry name" value="3'5'-cyclic nucleotide phosphodiesterase, catalytic domain"/>
    <property type="match status" value="1"/>
</dbReference>
<feature type="region of interest" description="Disordered" evidence="7">
    <location>
        <begin position="1"/>
        <end position="129"/>
    </location>
</feature>
<reference evidence="10 11" key="1">
    <citation type="journal article" date="2019" name="Sci. Rep.">
        <title>Comparative genomics of chytrid fungi reveal insights into the obligate biotrophic and pathogenic lifestyle of Synchytrium endobioticum.</title>
        <authorList>
            <person name="van de Vossenberg B.T.L.H."/>
            <person name="Warris S."/>
            <person name="Nguyen H.D.T."/>
            <person name="van Gent-Pelzer M.P.E."/>
            <person name="Joly D.L."/>
            <person name="van de Geest H.C."/>
            <person name="Bonants P.J.M."/>
            <person name="Smith D.S."/>
            <person name="Levesque C.A."/>
            <person name="van der Lee T.A.J."/>
        </authorList>
    </citation>
    <scope>NUCLEOTIDE SEQUENCE [LARGE SCALE GENOMIC DNA]</scope>
    <source>
        <strain evidence="10 11">MB42</strain>
    </source>
</reference>
<feature type="domain" description="PDEase" evidence="9">
    <location>
        <begin position="616"/>
        <end position="948"/>
    </location>
</feature>
<keyword evidence="1 5" id="KW-0479">Metal-binding</keyword>
<dbReference type="EC" id="3.1.4.-" evidence="6"/>
<evidence type="ECO:0000256" key="5">
    <source>
        <dbReference type="PIRSR" id="PIRSR623088-3"/>
    </source>
</evidence>
<evidence type="ECO:0000256" key="8">
    <source>
        <dbReference type="SAM" id="Phobius"/>
    </source>
</evidence>
<dbReference type="InterPro" id="IPR023174">
    <property type="entry name" value="PDEase_CS"/>
</dbReference>
<feature type="region of interest" description="Disordered" evidence="7">
    <location>
        <begin position="962"/>
        <end position="1007"/>
    </location>
</feature>
<dbReference type="EMBL" id="QEAN01000003">
    <property type="protein sequence ID" value="TPX54641.1"/>
    <property type="molecule type" value="Genomic_DNA"/>
</dbReference>
<dbReference type="GO" id="GO:0046872">
    <property type="term" value="F:metal ion binding"/>
    <property type="evidence" value="ECO:0007669"/>
    <property type="project" value="UniProtKB-KW"/>
</dbReference>
<dbReference type="AlphaFoldDB" id="A0A507DT46"/>
<feature type="transmembrane region" description="Helical" evidence="8">
    <location>
        <begin position="285"/>
        <end position="305"/>
    </location>
</feature>
<feature type="region of interest" description="Disordered" evidence="7">
    <location>
        <begin position="1019"/>
        <end position="1048"/>
    </location>
</feature>
<accession>A0A507DT46</accession>
<dbReference type="InterPro" id="IPR036971">
    <property type="entry name" value="PDEase_catalytic_dom_sf"/>
</dbReference>
<dbReference type="InterPro" id="IPR023088">
    <property type="entry name" value="PDEase"/>
</dbReference>
<feature type="compositionally biased region" description="Basic and acidic residues" evidence="7">
    <location>
        <begin position="1"/>
        <end position="15"/>
    </location>
</feature>
<feature type="compositionally biased region" description="Polar residues" evidence="7">
    <location>
        <begin position="542"/>
        <end position="569"/>
    </location>
</feature>
<keyword evidence="8" id="KW-1133">Transmembrane helix</keyword>
<evidence type="ECO:0000256" key="7">
    <source>
        <dbReference type="SAM" id="MobiDB-lite"/>
    </source>
</evidence>
<keyword evidence="8" id="KW-0812">Transmembrane</keyword>
<feature type="region of interest" description="Disordered" evidence="7">
    <location>
        <begin position="531"/>
        <end position="585"/>
    </location>
</feature>
<dbReference type="Proteomes" id="UP000317494">
    <property type="component" value="Unassembled WGS sequence"/>
</dbReference>
<dbReference type="VEuPathDB" id="FungiDB:SeMB42_g00152"/>
<feature type="transmembrane region" description="Helical" evidence="8">
    <location>
        <begin position="311"/>
        <end position="329"/>
    </location>
</feature>